<name>A0A7W8HEC2_9BURK</name>
<proteinExistence type="predicted"/>
<evidence type="ECO:0000313" key="3">
    <source>
        <dbReference type="Proteomes" id="UP000532440"/>
    </source>
</evidence>
<evidence type="ECO:0000256" key="1">
    <source>
        <dbReference type="SAM" id="MobiDB-lite"/>
    </source>
</evidence>
<evidence type="ECO:0008006" key="4">
    <source>
        <dbReference type="Google" id="ProtNLM"/>
    </source>
</evidence>
<dbReference type="AlphaFoldDB" id="A0A7W8HEC2"/>
<organism evidence="2 3">
    <name type="scientific">Quisquiliibacterium transsilvanicum</name>
    <dbReference type="NCBI Taxonomy" id="1549638"/>
    <lineage>
        <taxon>Bacteria</taxon>
        <taxon>Pseudomonadati</taxon>
        <taxon>Pseudomonadota</taxon>
        <taxon>Betaproteobacteria</taxon>
        <taxon>Burkholderiales</taxon>
        <taxon>Burkholderiaceae</taxon>
        <taxon>Quisquiliibacterium</taxon>
    </lineage>
</organism>
<evidence type="ECO:0000313" key="2">
    <source>
        <dbReference type="EMBL" id="MBB5270489.1"/>
    </source>
</evidence>
<dbReference type="EMBL" id="JACHGB010000001">
    <property type="protein sequence ID" value="MBB5270489.1"/>
    <property type="molecule type" value="Genomic_DNA"/>
</dbReference>
<dbReference type="Proteomes" id="UP000532440">
    <property type="component" value="Unassembled WGS sequence"/>
</dbReference>
<gene>
    <name evidence="2" type="ORF">HNQ70_000473</name>
</gene>
<dbReference type="RefSeq" id="WP_221302597.1">
    <property type="nucleotide sequence ID" value="NZ_BAABEW010000004.1"/>
</dbReference>
<sequence length="81" mass="8659">MELGGQASGEQGVSPGISARYNPEGSFSRITAATTASRSTLAATSTWLVVQVQYQADIVWVKFAGTHGQYDRIDVETANDH</sequence>
<feature type="region of interest" description="Disordered" evidence="1">
    <location>
        <begin position="1"/>
        <end position="20"/>
    </location>
</feature>
<keyword evidence="3" id="KW-1185">Reference proteome</keyword>
<comment type="caution">
    <text evidence="2">The sequence shown here is derived from an EMBL/GenBank/DDBJ whole genome shotgun (WGS) entry which is preliminary data.</text>
</comment>
<protein>
    <recommendedName>
        <fullName evidence="4">Type II toxin-antitoxin system HigB family toxin</fullName>
    </recommendedName>
</protein>
<reference evidence="2 3" key="1">
    <citation type="submission" date="2020-08" db="EMBL/GenBank/DDBJ databases">
        <title>Genomic Encyclopedia of Type Strains, Phase IV (KMG-IV): sequencing the most valuable type-strain genomes for metagenomic binning, comparative biology and taxonomic classification.</title>
        <authorList>
            <person name="Goeker M."/>
        </authorList>
    </citation>
    <scope>NUCLEOTIDE SEQUENCE [LARGE SCALE GENOMIC DNA]</scope>
    <source>
        <strain evidence="2 3">DSM 29781</strain>
    </source>
</reference>
<accession>A0A7W8HEC2</accession>